<dbReference type="InterPro" id="IPR005467">
    <property type="entry name" value="His_kinase_dom"/>
</dbReference>
<evidence type="ECO:0000256" key="10">
    <source>
        <dbReference type="ARBA" id="ARBA00023136"/>
    </source>
</evidence>
<evidence type="ECO:0000256" key="8">
    <source>
        <dbReference type="ARBA" id="ARBA00022989"/>
    </source>
</evidence>
<gene>
    <name evidence="14" type="ORF">PPEP_b1044</name>
</gene>
<dbReference type="CDD" id="cd00082">
    <property type="entry name" value="HisKA"/>
    <property type="match status" value="1"/>
</dbReference>
<comment type="subcellular location">
    <subcellularLocation>
        <location evidence="2">Membrane</location>
    </subcellularLocation>
</comment>
<keyword evidence="6 11" id="KW-0812">Transmembrane</keyword>
<dbReference type="EC" id="2.7.13.3" evidence="3"/>
<evidence type="ECO:0000313" key="14">
    <source>
        <dbReference type="EMBL" id="MBE0349121.1"/>
    </source>
</evidence>
<dbReference type="Pfam" id="PF02518">
    <property type="entry name" value="HATPase_c"/>
    <property type="match status" value="1"/>
</dbReference>
<dbReference type="Gene3D" id="1.10.287.130">
    <property type="match status" value="1"/>
</dbReference>
<dbReference type="InterPro" id="IPR003594">
    <property type="entry name" value="HATPase_dom"/>
</dbReference>
<comment type="caution">
    <text evidence="14">The sequence shown here is derived from an EMBL/GenBank/DDBJ whole genome shotgun (WGS) entry which is preliminary data.</text>
</comment>
<feature type="domain" description="Histidine kinase" evidence="12">
    <location>
        <begin position="249"/>
        <end position="461"/>
    </location>
</feature>
<proteinExistence type="predicted"/>
<dbReference type="EMBL" id="AQHF01000034">
    <property type="protein sequence ID" value="MBE0349121.1"/>
    <property type="molecule type" value="Genomic_DNA"/>
</dbReference>
<keyword evidence="9" id="KW-0902">Two-component regulatory system</keyword>
<feature type="transmembrane region" description="Helical" evidence="11">
    <location>
        <begin position="6"/>
        <end position="25"/>
    </location>
</feature>
<dbReference type="SMART" id="SM00304">
    <property type="entry name" value="HAMP"/>
    <property type="match status" value="1"/>
</dbReference>
<evidence type="ECO:0000256" key="2">
    <source>
        <dbReference type="ARBA" id="ARBA00004370"/>
    </source>
</evidence>
<keyword evidence="8 11" id="KW-1133">Transmembrane helix</keyword>
<dbReference type="InterPro" id="IPR003660">
    <property type="entry name" value="HAMP_dom"/>
</dbReference>
<dbReference type="InterPro" id="IPR036097">
    <property type="entry name" value="HisK_dim/P_sf"/>
</dbReference>
<evidence type="ECO:0000256" key="5">
    <source>
        <dbReference type="ARBA" id="ARBA00022679"/>
    </source>
</evidence>
<dbReference type="InterPro" id="IPR003661">
    <property type="entry name" value="HisK_dim/P_dom"/>
</dbReference>
<dbReference type="InterPro" id="IPR004358">
    <property type="entry name" value="Sig_transdc_His_kin-like_C"/>
</dbReference>
<dbReference type="SUPFAM" id="SSF55874">
    <property type="entry name" value="ATPase domain of HSP90 chaperone/DNA topoisomerase II/histidine kinase"/>
    <property type="match status" value="1"/>
</dbReference>
<evidence type="ECO:0000259" key="13">
    <source>
        <dbReference type="PROSITE" id="PS50885"/>
    </source>
</evidence>
<keyword evidence="15" id="KW-1185">Reference proteome</keyword>
<dbReference type="InterPro" id="IPR050428">
    <property type="entry name" value="TCS_sensor_his_kinase"/>
</dbReference>
<name>A0A8I0N1I5_9GAMM</name>
<protein>
    <recommendedName>
        <fullName evidence="3">histidine kinase</fullName>
        <ecNumber evidence="3">2.7.13.3</ecNumber>
    </recommendedName>
</protein>
<evidence type="ECO:0000256" key="4">
    <source>
        <dbReference type="ARBA" id="ARBA00022553"/>
    </source>
</evidence>
<dbReference type="PANTHER" id="PTHR45436:SF5">
    <property type="entry name" value="SENSOR HISTIDINE KINASE TRCS"/>
    <property type="match status" value="1"/>
</dbReference>
<dbReference type="PROSITE" id="PS50109">
    <property type="entry name" value="HIS_KIN"/>
    <property type="match status" value="1"/>
</dbReference>
<keyword evidence="10 11" id="KW-0472">Membrane</keyword>
<evidence type="ECO:0000256" key="11">
    <source>
        <dbReference type="SAM" id="Phobius"/>
    </source>
</evidence>
<evidence type="ECO:0000256" key="3">
    <source>
        <dbReference type="ARBA" id="ARBA00012438"/>
    </source>
</evidence>
<dbReference type="Proteomes" id="UP000660708">
    <property type="component" value="Unassembled WGS sequence"/>
</dbReference>
<dbReference type="Pfam" id="PF00512">
    <property type="entry name" value="HisKA"/>
    <property type="match status" value="1"/>
</dbReference>
<sequence length="463" mass="52203">MKLQTKLPLVVAMCTIALLGSYYLLSSFSANKAIIKFDSSALITLSRAFTQELEMFQFIHALAPLDSQAELIALLEKTYPNHYFIVLVNDKVAQHTFHQHDFKLEVLISSPSHQFTVTDENKTIVMQAFMEPVVVQISQQHTEVLWFSKDILKQHSQDIDMRALLHRDFAFWLAILCVLAVLVSWLSAWYFLKPIKSLSRAFRRIESGNYRTQVEHISNDEFAVLITRFNQMAAELAKTTAQRDQLTADLAHELRAPLTSLRARIEAIQDGILPAESDQFNTLIGQTVSLDKLIEDLHALSSGKVSLTALDIQLLQPANLIRDLCEIYRPLVEQKGMTLFCNCTDNRKVMLDAQRLNQVLLNLIENAIKYAAQGGEIRLIVEPQGTQLCIHVIDKGPGVDPNRIEDIFNRYYREPGQQDTKGQGLGLDICARLTRQMDGNIGVNSKSNEGACFTLTFTALEGP</sequence>
<dbReference type="PANTHER" id="PTHR45436">
    <property type="entry name" value="SENSOR HISTIDINE KINASE YKOH"/>
    <property type="match status" value="1"/>
</dbReference>
<dbReference type="Gene3D" id="3.30.565.10">
    <property type="entry name" value="Histidine kinase-like ATPase, C-terminal domain"/>
    <property type="match status" value="1"/>
</dbReference>
<dbReference type="PROSITE" id="PS50885">
    <property type="entry name" value="HAMP"/>
    <property type="match status" value="1"/>
</dbReference>
<keyword evidence="7" id="KW-0418">Kinase</keyword>
<evidence type="ECO:0000259" key="12">
    <source>
        <dbReference type="PROSITE" id="PS50109"/>
    </source>
</evidence>
<dbReference type="SMART" id="SM00387">
    <property type="entry name" value="HATPase_c"/>
    <property type="match status" value="1"/>
</dbReference>
<dbReference type="InterPro" id="IPR036890">
    <property type="entry name" value="HATPase_C_sf"/>
</dbReference>
<dbReference type="CDD" id="cd06225">
    <property type="entry name" value="HAMP"/>
    <property type="match status" value="1"/>
</dbReference>
<reference evidence="14 15" key="1">
    <citation type="submission" date="2015-06" db="EMBL/GenBank/DDBJ databases">
        <title>Genome sequence of Pseudoalteromonas peptidolytica.</title>
        <authorList>
            <person name="Xie B.-B."/>
            <person name="Rong J.-C."/>
            <person name="Qin Q.-L."/>
            <person name="Zhang Y.-Z."/>
        </authorList>
    </citation>
    <scope>NUCLEOTIDE SEQUENCE [LARGE SCALE GENOMIC DNA]</scope>
    <source>
        <strain evidence="14 15">F12-50-A1</strain>
    </source>
</reference>
<feature type="domain" description="HAMP" evidence="13">
    <location>
        <begin position="189"/>
        <end position="241"/>
    </location>
</feature>
<keyword evidence="4" id="KW-0597">Phosphoprotein</keyword>
<evidence type="ECO:0000313" key="15">
    <source>
        <dbReference type="Proteomes" id="UP000660708"/>
    </source>
</evidence>
<comment type="catalytic activity">
    <reaction evidence="1">
        <text>ATP + protein L-histidine = ADP + protein N-phospho-L-histidine.</text>
        <dbReference type="EC" id="2.7.13.3"/>
    </reaction>
</comment>
<dbReference type="AlphaFoldDB" id="A0A8I0N1I5"/>
<dbReference type="GO" id="GO:0000155">
    <property type="term" value="F:phosphorelay sensor kinase activity"/>
    <property type="evidence" value="ECO:0007669"/>
    <property type="project" value="InterPro"/>
</dbReference>
<dbReference type="Gene3D" id="6.10.340.10">
    <property type="match status" value="1"/>
</dbReference>
<dbReference type="Pfam" id="PF00672">
    <property type="entry name" value="HAMP"/>
    <property type="match status" value="1"/>
</dbReference>
<feature type="transmembrane region" description="Helical" evidence="11">
    <location>
        <begin position="169"/>
        <end position="192"/>
    </location>
</feature>
<organism evidence="14 15">
    <name type="scientific">Pseudoalteromonas peptidolytica F12-50-A1</name>
    <dbReference type="NCBI Taxonomy" id="1315280"/>
    <lineage>
        <taxon>Bacteria</taxon>
        <taxon>Pseudomonadati</taxon>
        <taxon>Pseudomonadota</taxon>
        <taxon>Gammaproteobacteria</taxon>
        <taxon>Alteromonadales</taxon>
        <taxon>Pseudoalteromonadaceae</taxon>
        <taxon>Pseudoalteromonas</taxon>
    </lineage>
</organism>
<dbReference type="PRINTS" id="PR00344">
    <property type="entry name" value="BCTRLSENSOR"/>
</dbReference>
<evidence type="ECO:0000256" key="9">
    <source>
        <dbReference type="ARBA" id="ARBA00023012"/>
    </source>
</evidence>
<accession>A0A8I0N1I5</accession>
<dbReference type="SUPFAM" id="SSF158472">
    <property type="entry name" value="HAMP domain-like"/>
    <property type="match status" value="1"/>
</dbReference>
<evidence type="ECO:0000256" key="6">
    <source>
        <dbReference type="ARBA" id="ARBA00022692"/>
    </source>
</evidence>
<dbReference type="SMART" id="SM00388">
    <property type="entry name" value="HisKA"/>
    <property type="match status" value="1"/>
</dbReference>
<dbReference type="CDD" id="cd00075">
    <property type="entry name" value="HATPase"/>
    <property type="match status" value="1"/>
</dbReference>
<evidence type="ECO:0000256" key="1">
    <source>
        <dbReference type="ARBA" id="ARBA00000085"/>
    </source>
</evidence>
<dbReference type="GO" id="GO:0005886">
    <property type="term" value="C:plasma membrane"/>
    <property type="evidence" value="ECO:0007669"/>
    <property type="project" value="TreeGrafter"/>
</dbReference>
<dbReference type="SUPFAM" id="SSF47384">
    <property type="entry name" value="Homodimeric domain of signal transducing histidine kinase"/>
    <property type="match status" value="1"/>
</dbReference>
<keyword evidence="5" id="KW-0808">Transferase</keyword>
<evidence type="ECO:0000256" key="7">
    <source>
        <dbReference type="ARBA" id="ARBA00022777"/>
    </source>
</evidence>